<dbReference type="InterPro" id="IPR003594">
    <property type="entry name" value="HATPase_dom"/>
</dbReference>
<dbReference type="EC" id="2.7.13.3" evidence="2"/>
<dbReference type="InterPro" id="IPR036890">
    <property type="entry name" value="HATPase_C_sf"/>
</dbReference>
<dbReference type="Pfam" id="PF07730">
    <property type="entry name" value="HisKA_3"/>
    <property type="match status" value="1"/>
</dbReference>
<dbReference type="CDD" id="cd16917">
    <property type="entry name" value="HATPase_UhpB-NarQ-NarX-like"/>
    <property type="match status" value="1"/>
</dbReference>
<dbReference type="SUPFAM" id="SSF55874">
    <property type="entry name" value="ATPase domain of HSP90 chaperone/DNA topoisomerase II/histidine kinase"/>
    <property type="match status" value="1"/>
</dbReference>
<protein>
    <recommendedName>
        <fullName evidence="2">histidine kinase</fullName>
        <ecNumber evidence="2">2.7.13.3</ecNumber>
    </recommendedName>
</protein>
<dbReference type="PANTHER" id="PTHR24421:SF10">
    <property type="entry name" value="NITRATE_NITRITE SENSOR PROTEIN NARQ"/>
    <property type="match status" value="1"/>
</dbReference>
<dbReference type="GO" id="GO:0000155">
    <property type="term" value="F:phosphorelay sensor kinase activity"/>
    <property type="evidence" value="ECO:0007669"/>
    <property type="project" value="InterPro"/>
</dbReference>
<keyword evidence="8" id="KW-0902">Two-component regulatory system</keyword>
<keyword evidence="9" id="KW-0472">Membrane</keyword>
<evidence type="ECO:0000256" key="7">
    <source>
        <dbReference type="ARBA" id="ARBA00022840"/>
    </source>
</evidence>
<dbReference type="SMART" id="SM00387">
    <property type="entry name" value="HATPase_c"/>
    <property type="match status" value="1"/>
</dbReference>
<evidence type="ECO:0000313" key="11">
    <source>
        <dbReference type="EMBL" id="SDR18409.1"/>
    </source>
</evidence>
<keyword evidence="4" id="KW-0808">Transferase</keyword>
<keyword evidence="7" id="KW-0067">ATP-binding</keyword>
<keyword evidence="9" id="KW-0812">Transmembrane</keyword>
<gene>
    <name evidence="11" type="ORF">SAMN04489764_3927</name>
</gene>
<name>A0A1H1GZ47_9ACTN</name>
<evidence type="ECO:0000256" key="1">
    <source>
        <dbReference type="ARBA" id="ARBA00000085"/>
    </source>
</evidence>
<accession>A0A1H1GZ47</accession>
<comment type="catalytic activity">
    <reaction evidence="1">
        <text>ATP + protein L-histidine = ADP + protein N-phospho-L-histidine.</text>
        <dbReference type="EC" id="2.7.13.3"/>
    </reaction>
</comment>
<dbReference type="InterPro" id="IPR050482">
    <property type="entry name" value="Sensor_HK_TwoCompSys"/>
</dbReference>
<evidence type="ECO:0000313" key="12">
    <source>
        <dbReference type="Proteomes" id="UP000217103"/>
    </source>
</evidence>
<dbReference type="PANTHER" id="PTHR24421">
    <property type="entry name" value="NITRATE/NITRITE SENSOR PROTEIN NARX-RELATED"/>
    <property type="match status" value="1"/>
</dbReference>
<evidence type="ECO:0000256" key="5">
    <source>
        <dbReference type="ARBA" id="ARBA00022741"/>
    </source>
</evidence>
<organism evidence="11 12">
    <name type="scientific">Thermostaphylospora chromogena</name>
    <dbReference type="NCBI Taxonomy" id="35622"/>
    <lineage>
        <taxon>Bacteria</taxon>
        <taxon>Bacillati</taxon>
        <taxon>Actinomycetota</taxon>
        <taxon>Actinomycetes</taxon>
        <taxon>Streptosporangiales</taxon>
        <taxon>Thermomonosporaceae</taxon>
        <taxon>Thermostaphylospora</taxon>
    </lineage>
</organism>
<feature type="transmembrane region" description="Helical" evidence="9">
    <location>
        <begin position="100"/>
        <end position="120"/>
    </location>
</feature>
<dbReference type="AlphaFoldDB" id="A0A1H1GZ47"/>
<keyword evidence="3" id="KW-0597">Phosphoprotein</keyword>
<keyword evidence="9" id="KW-1133">Transmembrane helix</keyword>
<keyword evidence="6 11" id="KW-0418">Kinase</keyword>
<dbReference type="STRING" id="35622.SAMN04489764_3927"/>
<dbReference type="RefSeq" id="WP_278247221.1">
    <property type="nucleotide sequence ID" value="NZ_FNKK01000002.1"/>
</dbReference>
<feature type="transmembrane region" description="Helical" evidence="9">
    <location>
        <begin position="140"/>
        <end position="165"/>
    </location>
</feature>
<sequence>MRSLPHLAGRWGLVCGGLVLGLCTAVVDAVFLVVAGVAVVAAPAAGRAVRGRVSAWVRAGALWLAGVERWRLGVFLGCVVEEGEYGGGRALRYLAVRVPVGLLGGAVVLLLVYGVGSGVVLLSRWVRGLEGYGMSPTPWIVAYVVVGGVVLVFLNLQGLVGMVVLERRVAGWSLGPSRRELLERRIGELAASRAGVVEVVDQERRRIERDLHDGVQQRLVALGVLLGRARRQGDSELLRQAHREAREVLRDLREVAWRVYPAALDTVGLRDALAAVVERSGVPVRLVYEVEGRLPRPVETAVYFVVCEAVTNAAKHSGAVSVSVEVMAAGSGVRVRVCDDGCGGADVSGGGLSGLARRVAALDGRFSVSSPVGGPTVVVAELPCVGVVEGV</sequence>
<dbReference type="EMBL" id="FNKK01000002">
    <property type="protein sequence ID" value="SDR18409.1"/>
    <property type="molecule type" value="Genomic_DNA"/>
</dbReference>
<dbReference type="Gene3D" id="3.30.565.10">
    <property type="entry name" value="Histidine kinase-like ATPase, C-terminal domain"/>
    <property type="match status" value="1"/>
</dbReference>
<proteinExistence type="predicted"/>
<dbReference type="Gene3D" id="1.20.5.1930">
    <property type="match status" value="1"/>
</dbReference>
<evidence type="ECO:0000259" key="10">
    <source>
        <dbReference type="SMART" id="SM00387"/>
    </source>
</evidence>
<evidence type="ECO:0000256" key="3">
    <source>
        <dbReference type="ARBA" id="ARBA00022553"/>
    </source>
</evidence>
<reference evidence="11 12" key="1">
    <citation type="submission" date="2016-10" db="EMBL/GenBank/DDBJ databases">
        <authorList>
            <person name="de Groot N.N."/>
        </authorList>
    </citation>
    <scope>NUCLEOTIDE SEQUENCE [LARGE SCALE GENOMIC DNA]</scope>
    <source>
        <strain evidence="11 12">DSM 43794</strain>
    </source>
</reference>
<dbReference type="GO" id="GO:0046983">
    <property type="term" value="F:protein dimerization activity"/>
    <property type="evidence" value="ECO:0007669"/>
    <property type="project" value="InterPro"/>
</dbReference>
<evidence type="ECO:0000256" key="9">
    <source>
        <dbReference type="SAM" id="Phobius"/>
    </source>
</evidence>
<dbReference type="InterPro" id="IPR011712">
    <property type="entry name" value="Sig_transdc_His_kin_sub3_dim/P"/>
</dbReference>
<keyword evidence="5" id="KW-0547">Nucleotide-binding</keyword>
<feature type="domain" description="Histidine kinase/HSP90-like ATPase" evidence="10">
    <location>
        <begin position="297"/>
        <end position="386"/>
    </location>
</feature>
<dbReference type="Proteomes" id="UP000217103">
    <property type="component" value="Unassembled WGS sequence"/>
</dbReference>
<evidence type="ECO:0000256" key="8">
    <source>
        <dbReference type="ARBA" id="ARBA00023012"/>
    </source>
</evidence>
<keyword evidence="12" id="KW-1185">Reference proteome</keyword>
<feature type="transmembrane region" description="Helical" evidence="9">
    <location>
        <begin position="12"/>
        <end position="41"/>
    </location>
</feature>
<evidence type="ECO:0000256" key="6">
    <source>
        <dbReference type="ARBA" id="ARBA00022777"/>
    </source>
</evidence>
<evidence type="ECO:0000256" key="2">
    <source>
        <dbReference type="ARBA" id="ARBA00012438"/>
    </source>
</evidence>
<dbReference type="Pfam" id="PF02518">
    <property type="entry name" value="HATPase_c"/>
    <property type="match status" value="1"/>
</dbReference>
<dbReference type="GO" id="GO:0005524">
    <property type="term" value="F:ATP binding"/>
    <property type="evidence" value="ECO:0007669"/>
    <property type="project" value="UniProtKB-KW"/>
</dbReference>
<dbReference type="GO" id="GO:0016020">
    <property type="term" value="C:membrane"/>
    <property type="evidence" value="ECO:0007669"/>
    <property type="project" value="InterPro"/>
</dbReference>
<evidence type="ECO:0000256" key="4">
    <source>
        <dbReference type="ARBA" id="ARBA00022679"/>
    </source>
</evidence>